<comment type="caution">
    <text evidence="4">The sequence shown here is derived from an EMBL/GenBank/DDBJ whole genome shotgun (WGS) entry which is preliminary data.</text>
</comment>
<keyword evidence="5" id="KW-1185">Reference proteome</keyword>
<evidence type="ECO:0000256" key="1">
    <source>
        <dbReference type="SAM" id="MobiDB-lite"/>
    </source>
</evidence>
<evidence type="ECO:0000256" key="3">
    <source>
        <dbReference type="SAM" id="SignalP"/>
    </source>
</evidence>
<sequence length="388" mass="43911">MHVIVIRKNVTGILLIELCEALCTFDNGDGDDDDDHHGHFDDDEDGDLGRCWLDADDALFLLLPLMTIVMMMVGIAAKAAGTAWRRNVTRRHFRRLQRCSRGGDAEGRPPPEPRARGPRSERDVANDVVFGVVAVDLLFNHDRLDMEVSEAFRRSVYHPAWKRLRYYSDSTAPEARSPAKSWRLQDRTLERQFSLSCYFTEAATRELEISRMQALAHWPGWRPMMQKEAGVKATDDPVSNALVAWMAHSLRVQKGAEELVHLSRGRPFGYAIGKPEVSEWLLPVFVEHDRSSHAERMAQTIRSRGKGSYFHKIVLYGCVKSAGAKLHPDSSVSGMVAVYATHTPCISCMAVFCQFKQKLPGVKLYVCFDKWGETNRWIAEEVRALPQV</sequence>
<dbReference type="EMBL" id="LSRX01000509">
    <property type="protein sequence ID" value="OLP95294.1"/>
    <property type="molecule type" value="Genomic_DNA"/>
</dbReference>
<keyword evidence="2" id="KW-0472">Membrane</keyword>
<evidence type="ECO:0000313" key="4">
    <source>
        <dbReference type="EMBL" id="OLP95294.1"/>
    </source>
</evidence>
<keyword evidence="3" id="KW-0732">Signal</keyword>
<name>A0A1Q9DJE6_SYMMI</name>
<feature type="transmembrane region" description="Helical" evidence="2">
    <location>
        <begin position="58"/>
        <end position="81"/>
    </location>
</feature>
<dbReference type="OrthoDB" id="419265at2759"/>
<keyword evidence="2" id="KW-0812">Transmembrane</keyword>
<dbReference type="AlphaFoldDB" id="A0A1Q9DJE6"/>
<dbReference type="Proteomes" id="UP000186817">
    <property type="component" value="Unassembled WGS sequence"/>
</dbReference>
<feature type="signal peptide" evidence="3">
    <location>
        <begin position="1"/>
        <end position="21"/>
    </location>
</feature>
<reference evidence="4 5" key="1">
    <citation type="submission" date="2016-02" db="EMBL/GenBank/DDBJ databases">
        <title>Genome analysis of coral dinoflagellate symbionts highlights evolutionary adaptations to a symbiotic lifestyle.</title>
        <authorList>
            <person name="Aranda M."/>
            <person name="Li Y."/>
            <person name="Liew Y.J."/>
            <person name="Baumgarten S."/>
            <person name="Simakov O."/>
            <person name="Wilson M."/>
            <person name="Piel J."/>
            <person name="Ashoor H."/>
            <person name="Bougouffa S."/>
            <person name="Bajic V.B."/>
            <person name="Ryu T."/>
            <person name="Ravasi T."/>
            <person name="Bayer T."/>
            <person name="Micklem G."/>
            <person name="Kim H."/>
            <person name="Bhak J."/>
            <person name="Lajeunesse T.C."/>
            <person name="Voolstra C.R."/>
        </authorList>
    </citation>
    <scope>NUCLEOTIDE SEQUENCE [LARGE SCALE GENOMIC DNA]</scope>
    <source>
        <strain evidence="4 5">CCMP2467</strain>
    </source>
</reference>
<organism evidence="4 5">
    <name type="scientific">Symbiodinium microadriaticum</name>
    <name type="common">Dinoflagellate</name>
    <name type="synonym">Zooxanthella microadriatica</name>
    <dbReference type="NCBI Taxonomy" id="2951"/>
    <lineage>
        <taxon>Eukaryota</taxon>
        <taxon>Sar</taxon>
        <taxon>Alveolata</taxon>
        <taxon>Dinophyceae</taxon>
        <taxon>Suessiales</taxon>
        <taxon>Symbiodiniaceae</taxon>
        <taxon>Symbiodinium</taxon>
    </lineage>
</organism>
<protein>
    <recommendedName>
        <fullName evidence="6">CMP/dCMP-type deaminase domain-containing protein</fullName>
    </recommendedName>
</protein>
<proteinExistence type="predicted"/>
<feature type="compositionally biased region" description="Basic and acidic residues" evidence="1">
    <location>
        <begin position="101"/>
        <end position="122"/>
    </location>
</feature>
<feature type="chain" id="PRO_5013385380" description="CMP/dCMP-type deaminase domain-containing protein" evidence="3">
    <location>
        <begin position="22"/>
        <end position="388"/>
    </location>
</feature>
<feature type="region of interest" description="Disordered" evidence="1">
    <location>
        <begin position="99"/>
        <end position="122"/>
    </location>
</feature>
<keyword evidence="2" id="KW-1133">Transmembrane helix</keyword>
<dbReference type="OMA" id="CISCMAV"/>
<evidence type="ECO:0000256" key="2">
    <source>
        <dbReference type="SAM" id="Phobius"/>
    </source>
</evidence>
<evidence type="ECO:0000313" key="5">
    <source>
        <dbReference type="Proteomes" id="UP000186817"/>
    </source>
</evidence>
<gene>
    <name evidence="4" type="ORF">AK812_SmicGene22593</name>
</gene>
<accession>A0A1Q9DJE6</accession>
<evidence type="ECO:0008006" key="6">
    <source>
        <dbReference type="Google" id="ProtNLM"/>
    </source>
</evidence>